<proteinExistence type="predicted"/>
<dbReference type="EMBL" id="OBEB01000007">
    <property type="protein sequence ID" value="SNY56661.1"/>
    <property type="molecule type" value="Genomic_DNA"/>
</dbReference>
<dbReference type="InterPro" id="IPR010982">
    <property type="entry name" value="Lambda_DNA-bd_dom_sf"/>
</dbReference>
<dbReference type="Gene3D" id="1.10.260.40">
    <property type="entry name" value="lambda repressor-like DNA-binding domains"/>
    <property type="match status" value="1"/>
</dbReference>
<evidence type="ECO:0000313" key="1">
    <source>
        <dbReference type="EMBL" id="SNY56661.1"/>
    </source>
</evidence>
<accession>A0A285JBV8</accession>
<evidence type="ECO:0000313" key="2">
    <source>
        <dbReference type="Proteomes" id="UP000219353"/>
    </source>
</evidence>
<name>A0A285JBV8_9GAMM</name>
<gene>
    <name evidence="1" type="ORF">SAMN06297280_3104</name>
</gene>
<dbReference type="Proteomes" id="UP000219353">
    <property type="component" value="Unassembled WGS sequence"/>
</dbReference>
<organism evidence="1 2">
    <name type="scientific">Arsukibacterium tuosuense</name>
    <dbReference type="NCBI Taxonomy" id="1323745"/>
    <lineage>
        <taxon>Bacteria</taxon>
        <taxon>Pseudomonadati</taxon>
        <taxon>Pseudomonadota</taxon>
        <taxon>Gammaproteobacteria</taxon>
        <taxon>Chromatiales</taxon>
        <taxon>Chromatiaceae</taxon>
        <taxon>Arsukibacterium</taxon>
    </lineage>
</organism>
<dbReference type="RefSeq" id="WP_097112311.1">
    <property type="nucleotide sequence ID" value="NZ_OBEB01000007.1"/>
</dbReference>
<evidence type="ECO:0008006" key="3">
    <source>
        <dbReference type="Google" id="ProtNLM"/>
    </source>
</evidence>
<reference evidence="2" key="1">
    <citation type="submission" date="2017-09" db="EMBL/GenBank/DDBJ databases">
        <authorList>
            <person name="Varghese N."/>
            <person name="Submissions S."/>
        </authorList>
    </citation>
    <scope>NUCLEOTIDE SEQUENCE [LARGE SCALE GENOMIC DNA]</scope>
    <source>
        <strain evidence="2">CGMCC 1.12461</strain>
    </source>
</reference>
<sequence length="93" mass="10162">MKVPVKDSKQLGQLVRLVRKTQGLDQLAAAGLSFNGTTFISDFENGKATVELGRVLRVLEMLGMRLSIDLPIEDISLTKTQQQQLSDILSGSC</sequence>
<dbReference type="OrthoDB" id="9156632at2"/>
<dbReference type="GO" id="GO:0003677">
    <property type="term" value="F:DNA binding"/>
    <property type="evidence" value="ECO:0007669"/>
    <property type="project" value="InterPro"/>
</dbReference>
<dbReference type="AlphaFoldDB" id="A0A285JBV8"/>
<protein>
    <recommendedName>
        <fullName evidence="3">Transcriptional regulator</fullName>
    </recommendedName>
</protein>
<dbReference type="SUPFAM" id="SSF47413">
    <property type="entry name" value="lambda repressor-like DNA-binding domains"/>
    <property type="match status" value="1"/>
</dbReference>
<keyword evidence="2" id="KW-1185">Reference proteome</keyword>